<dbReference type="GO" id="GO:0016853">
    <property type="term" value="F:isomerase activity"/>
    <property type="evidence" value="ECO:0007669"/>
    <property type="project" value="UniProtKB-KW"/>
</dbReference>
<dbReference type="Proteomes" id="UP000282002">
    <property type="component" value="Chromosome"/>
</dbReference>
<feature type="domain" description="Xylose isomerase-like TIM barrel" evidence="1">
    <location>
        <begin position="47"/>
        <end position="267"/>
    </location>
</feature>
<name>A0A3S8UC63_9RHOB</name>
<evidence type="ECO:0000313" key="2">
    <source>
        <dbReference type="EMBL" id="AZL61065.1"/>
    </source>
</evidence>
<protein>
    <submittedName>
        <fullName evidence="2">Sugar phosphate isomerase/epimerase</fullName>
    </submittedName>
</protein>
<proteinExistence type="predicted"/>
<dbReference type="InterPro" id="IPR036237">
    <property type="entry name" value="Xyl_isomerase-like_sf"/>
</dbReference>
<keyword evidence="3" id="KW-1185">Reference proteome</keyword>
<dbReference type="SUPFAM" id="SSF51658">
    <property type="entry name" value="Xylose isomerase-like"/>
    <property type="match status" value="1"/>
</dbReference>
<dbReference type="AlphaFoldDB" id="A0A3S8UC63"/>
<reference evidence="2 3" key="1">
    <citation type="submission" date="2018-12" db="EMBL/GenBank/DDBJ databases">
        <title>Complete genome sequencing of Tabrizicola sp. K13M18.</title>
        <authorList>
            <person name="Bae J.-W."/>
        </authorList>
    </citation>
    <scope>NUCLEOTIDE SEQUENCE [LARGE SCALE GENOMIC DNA]</scope>
    <source>
        <strain evidence="2 3">K13M18</strain>
    </source>
</reference>
<keyword evidence="2" id="KW-0413">Isomerase</keyword>
<dbReference type="KEGG" id="taw:EI545_06825"/>
<dbReference type="Gene3D" id="3.20.20.150">
    <property type="entry name" value="Divalent-metal-dependent TIM barrel enzymes"/>
    <property type="match status" value="1"/>
</dbReference>
<dbReference type="InterPro" id="IPR050312">
    <property type="entry name" value="IolE/XylAMocC-like"/>
</dbReference>
<evidence type="ECO:0000313" key="3">
    <source>
        <dbReference type="Proteomes" id="UP000282002"/>
    </source>
</evidence>
<dbReference type="Pfam" id="PF01261">
    <property type="entry name" value="AP_endonuc_2"/>
    <property type="match status" value="1"/>
</dbReference>
<dbReference type="PANTHER" id="PTHR12110:SF53">
    <property type="entry name" value="BLR5974 PROTEIN"/>
    <property type="match status" value="1"/>
</dbReference>
<organism evidence="2 3">
    <name type="scientific">Tabrizicola piscis</name>
    <dbReference type="NCBI Taxonomy" id="2494374"/>
    <lineage>
        <taxon>Bacteria</taxon>
        <taxon>Pseudomonadati</taxon>
        <taxon>Pseudomonadota</taxon>
        <taxon>Alphaproteobacteria</taxon>
        <taxon>Rhodobacterales</taxon>
        <taxon>Paracoccaceae</taxon>
        <taxon>Tabrizicola</taxon>
    </lineage>
</organism>
<sequence length="276" mass="30042">MSHPTPDLPILGAALGHEDLAAHRDWLLEAPRDLELQAFVDAEVLDGDWSDLAADTVRLLDGHAGRLGIHGPFWGFTIASYEPEVRKIVTRRFQQALDVCAAVKGTHVVIHSPFTTWGYNHRGLYPKDATRTVEAARETLAPVLSRAADMGVTLMLENIEDIDPADRAALCEALDWQALALSVDTGHAHYAHGSTGGPPVDFFIRAAGDRLGHVHLQDADGFADRHWQIGHGTILWPAVFKAIAETGANPRLILELRDKAGVIPSARHLEALGLAR</sequence>
<dbReference type="EMBL" id="CP034328">
    <property type="protein sequence ID" value="AZL61065.1"/>
    <property type="molecule type" value="Genomic_DNA"/>
</dbReference>
<evidence type="ECO:0000259" key="1">
    <source>
        <dbReference type="Pfam" id="PF01261"/>
    </source>
</evidence>
<accession>A0A3S8UC63</accession>
<gene>
    <name evidence="2" type="ORF">EI545_06825</name>
</gene>
<dbReference type="PANTHER" id="PTHR12110">
    <property type="entry name" value="HYDROXYPYRUVATE ISOMERASE"/>
    <property type="match status" value="1"/>
</dbReference>
<dbReference type="InterPro" id="IPR013022">
    <property type="entry name" value="Xyl_isomerase-like_TIM-brl"/>
</dbReference>
<dbReference type="OrthoDB" id="7245925at2"/>